<dbReference type="InterPro" id="IPR001497">
    <property type="entry name" value="MethylDNA_cys_MeTrfase_AS"/>
</dbReference>
<comment type="catalytic activity">
    <reaction evidence="11">
        <text>a 6-O-methyl-2'-deoxyguanosine in DNA + L-cysteinyl-[protein] = S-methyl-L-cysteinyl-[protein] + a 2'-deoxyguanosine in DNA</text>
        <dbReference type="Rhea" id="RHEA:24000"/>
        <dbReference type="Rhea" id="RHEA-COMP:10131"/>
        <dbReference type="Rhea" id="RHEA-COMP:10132"/>
        <dbReference type="Rhea" id="RHEA-COMP:11367"/>
        <dbReference type="Rhea" id="RHEA-COMP:11368"/>
        <dbReference type="ChEBI" id="CHEBI:29950"/>
        <dbReference type="ChEBI" id="CHEBI:82612"/>
        <dbReference type="ChEBI" id="CHEBI:85445"/>
        <dbReference type="ChEBI" id="CHEBI:85448"/>
        <dbReference type="EC" id="2.1.1.63"/>
    </reaction>
</comment>
<evidence type="ECO:0000256" key="7">
    <source>
        <dbReference type="ARBA" id="ARBA00023015"/>
    </source>
</evidence>
<keyword evidence="10" id="KW-0234">DNA repair</keyword>
<evidence type="ECO:0000256" key="5">
    <source>
        <dbReference type="ARBA" id="ARBA00022679"/>
    </source>
</evidence>
<dbReference type="EC" id="2.1.1.63" evidence="3"/>
<dbReference type="GO" id="GO:0008270">
    <property type="term" value="F:zinc ion binding"/>
    <property type="evidence" value="ECO:0007669"/>
    <property type="project" value="InterPro"/>
</dbReference>
<dbReference type="NCBIfam" id="TIGR00589">
    <property type="entry name" value="ogt"/>
    <property type="match status" value="1"/>
</dbReference>
<dbReference type="Pfam" id="PF12833">
    <property type="entry name" value="HTH_18"/>
    <property type="match status" value="1"/>
</dbReference>
<dbReference type="PANTHER" id="PTHR10815">
    <property type="entry name" value="METHYLATED-DNA--PROTEIN-CYSTEINE METHYLTRANSFERASE"/>
    <property type="match status" value="1"/>
</dbReference>
<dbReference type="InterPro" id="IPR036388">
    <property type="entry name" value="WH-like_DNA-bd_sf"/>
</dbReference>
<dbReference type="InterPro" id="IPR036631">
    <property type="entry name" value="MGMT_N_sf"/>
</dbReference>
<dbReference type="InterPro" id="IPR009057">
    <property type="entry name" value="Homeodomain-like_sf"/>
</dbReference>
<keyword evidence="15" id="KW-0238">DNA-binding</keyword>
<comment type="catalytic activity">
    <reaction evidence="1">
        <text>a 4-O-methyl-thymidine in DNA + L-cysteinyl-[protein] = a thymidine in DNA + S-methyl-L-cysteinyl-[protein]</text>
        <dbReference type="Rhea" id="RHEA:53428"/>
        <dbReference type="Rhea" id="RHEA-COMP:10131"/>
        <dbReference type="Rhea" id="RHEA-COMP:10132"/>
        <dbReference type="Rhea" id="RHEA-COMP:13555"/>
        <dbReference type="Rhea" id="RHEA-COMP:13556"/>
        <dbReference type="ChEBI" id="CHEBI:29950"/>
        <dbReference type="ChEBI" id="CHEBI:82612"/>
        <dbReference type="ChEBI" id="CHEBI:137386"/>
        <dbReference type="ChEBI" id="CHEBI:137387"/>
        <dbReference type="EC" id="2.1.1.63"/>
    </reaction>
</comment>
<dbReference type="Pfam" id="PF01035">
    <property type="entry name" value="DNA_binding_1"/>
    <property type="match status" value="1"/>
</dbReference>
<evidence type="ECO:0000256" key="1">
    <source>
        <dbReference type="ARBA" id="ARBA00001286"/>
    </source>
</evidence>
<dbReference type="GO" id="GO:0003908">
    <property type="term" value="F:methylated-DNA-[protein]-cysteine S-methyltransferase activity"/>
    <property type="evidence" value="ECO:0007669"/>
    <property type="project" value="UniProtKB-EC"/>
</dbReference>
<evidence type="ECO:0000256" key="11">
    <source>
        <dbReference type="ARBA" id="ARBA00049348"/>
    </source>
</evidence>
<dbReference type="GO" id="GO:0003700">
    <property type="term" value="F:DNA-binding transcription factor activity"/>
    <property type="evidence" value="ECO:0007669"/>
    <property type="project" value="InterPro"/>
</dbReference>
<dbReference type="NCBIfam" id="NF011964">
    <property type="entry name" value="PRK15435.1"/>
    <property type="match status" value="1"/>
</dbReference>
<keyword evidence="9" id="KW-0804">Transcription</keyword>
<dbReference type="SMART" id="SM00342">
    <property type="entry name" value="HTH_ARAC"/>
    <property type="match status" value="1"/>
</dbReference>
<dbReference type="PIRSF" id="PIRSF000409">
    <property type="entry name" value="Ada"/>
    <property type="match status" value="1"/>
</dbReference>
<feature type="binding site" evidence="13">
    <location>
        <position position="47"/>
    </location>
    <ligand>
        <name>Zn(2+)</name>
        <dbReference type="ChEBI" id="CHEBI:29105"/>
    </ligand>
</feature>
<dbReference type="InterPro" id="IPR035451">
    <property type="entry name" value="Ada-like_dom_sf"/>
</dbReference>
<keyword evidence="13" id="KW-0479">Metal-binding</keyword>
<evidence type="ECO:0000256" key="4">
    <source>
        <dbReference type="ARBA" id="ARBA00022603"/>
    </source>
</evidence>
<evidence type="ECO:0000256" key="12">
    <source>
        <dbReference type="PIRSR" id="PIRSR000409-1"/>
    </source>
</evidence>
<dbReference type="Gene3D" id="3.30.160.70">
    <property type="entry name" value="Methylated DNA-protein cysteine methyltransferase domain"/>
    <property type="match status" value="1"/>
</dbReference>
<evidence type="ECO:0000256" key="6">
    <source>
        <dbReference type="ARBA" id="ARBA00022763"/>
    </source>
</evidence>
<gene>
    <name evidence="15" type="primary">ada</name>
    <name evidence="15" type="ORF">IPH26_19770</name>
</gene>
<comment type="cofactor">
    <cofactor evidence="13">
        <name>Zn(2+)</name>
        <dbReference type="ChEBI" id="CHEBI:29105"/>
    </cofactor>
    <text evidence="13">Binds 1 zinc ion per subunit.</text>
</comment>
<dbReference type="PROSITE" id="PS01124">
    <property type="entry name" value="HTH_ARAC_FAMILY_2"/>
    <property type="match status" value="1"/>
</dbReference>
<dbReference type="AlphaFoldDB" id="A0A9D7E723"/>
<dbReference type="PANTHER" id="PTHR10815:SF14">
    <property type="entry name" value="BIFUNCTIONAL TRANSCRIPTIONAL ACTIVATOR_DNA REPAIR ENZYME ADA"/>
    <property type="match status" value="1"/>
</dbReference>
<keyword evidence="4 15" id="KW-0489">Methyltransferase</keyword>
<dbReference type="Gene3D" id="3.40.10.10">
    <property type="entry name" value="DNA Methylphosphotriester Repair Domain"/>
    <property type="match status" value="1"/>
</dbReference>
<feature type="binding site" evidence="13">
    <location>
        <position position="77"/>
    </location>
    <ligand>
        <name>Zn(2+)</name>
        <dbReference type="ChEBI" id="CHEBI:29105"/>
    </ligand>
</feature>
<dbReference type="CDD" id="cd06445">
    <property type="entry name" value="ATase"/>
    <property type="match status" value="1"/>
</dbReference>
<dbReference type="InterPro" id="IPR018060">
    <property type="entry name" value="HTH_AraC"/>
</dbReference>
<feature type="binding site" evidence="13">
    <location>
        <position position="43"/>
    </location>
    <ligand>
        <name>Zn(2+)</name>
        <dbReference type="ChEBI" id="CHEBI:29105"/>
    </ligand>
</feature>
<dbReference type="SUPFAM" id="SSF53155">
    <property type="entry name" value="Methylated DNA-protein cysteine methyltransferase domain"/>
    <property type="match status" value="1"/>
</dbReference>
<keyword evidence="7" id="KW-0805">Transcription regulation</keyword>
<reference evidence="15" key="1">
    <citation type="submission" date="2020-10" db="EMBL/GenBank/DDBJ databases">
        <title>Connecting structure to function with the recovery of over 1000 high-quality activated sludge metagenome-assembled genomes encoding full-length rRNA genes using long-read sequencing.</title>
        <authorList>
            <person name="Singleton C.M."/>
            <person name="Petriglieri F."/>
            <person name="Kristensen J.M."/>
            <person name="Kirkegaard R.H."/>
            <person name="Michaelsen T.Y."/>
            <person name="Andersen M.H."/>
            <person name="Karst S.M."/>
            <person name="Dueholm M.S."/>
            <person name="Nielsen P.H."/>
            <person name="Albertsen M."/>
        </authorList>
    </citation>
    <scope>NUCLEOTIDE SEQUENCE</scope>
    <source>
        <strain evidence="15">Bjer_18-Q3-R1-45_BAT3C.347</strain>
    </source>
</reference>
<dbReference type="Gene3D" id="1.10.10.60">
    <property type="entry name" value="Homeodomain-like"/>
    <property type="match status" value="1"/>
</dbReference>
<organism evidence="15 16">
    <name type="scientific">Candidatus Methylophosphatis roskildensis</name>
    <dbReference type="NCBI Taxonomy" id="2899263"/>
    <lineage>
        <taxon>Bacteria</taxon>
        <taxon>Pseudomonadati</taxon>
        <taxon>Pseudomonadota</taxon>
        <taxon>Betaproteobacteria</taxon>
        <taxon>Nitrosomonadales</taxon>
        <taxon>Sterolibacteriaceae</taxon>
        <taxon>Candidatus Methylophosphatis</taxon>
    </lineage>
</organism>
<keyword evidence="13" id="KW-0862">Zinc</keyword>
<dbReference type="FunFam" id="1.10.10.10:FF:000214">
    <property type="entry name" value="Methylated-DNA--protein-cysteine methyltransferase"/>
    <property type="match status" value="1"/>
</dbReference>
<evidence type="ECO:0000259" key="14">
    <source>
        <dbReference type="PROSITE" id="PS01124"/>
    </source>
</evidence>
<dbReference type="InterPro" id="IPR004026">
    <property type="entry name" value="Ada_DNA_repair_Zn-bd"/>
</dbReference>
<protein>
    <recommendedName>
        <fullName evidence="3">methylated-DNA--[protein]-cysteine S-methyltransferase</fullName>
        <ecNumber evidence="3">2.1.1.63</ecNumber>
    </recommendedName>
</protein>
<dbReference type="InterPro" id="IPR014048">
    <property type="entry name" value="MethylDNA_cys_MeTrfase_DNA-bd"/>
</dbReference>
<evidence type="ECO:0000313" key="16">
    <source>
        <dbReference type="Proteomes" id="UP000807785"/>
    </source>
</evidence>
<feature type="domain" description="HTH araC/xylS-type" evidence="14">
    <location>
        <begin position="107"/>
        <end position="189"/>
    </location>
</feature>
<dbReference type="InterPro" id="IPR016221">
    <property type="entry name" value="Bifunct_regulatory_prot_Ada"/>
</dbReference>
<feature type="active site" description="Nucleophile; methyl group acceptor from methylphosphotriester" evidence="12">
    <location>
        <position position="43"/>
    </location>
</feature>
<name>A0A9D7E723_9PROT</name>
<dbReference type="EMBL" id="JADJEV010000005">
    <property type="protein sequence ID" value="MBK6975072.1"/>
    <property type="molecule type" value="Genomic_DNA"/>
</dbReference>
<dbReference type="InterPro" id="IPR036217">
    <property type="entry name" value="MethylDNA_cys_MeTrfase_DNAb"/>
</dbReference>
<evidence type="ECO:0000256" key="13">
    <source>
        <dbReference type="PIRSR" id="PIRSR000409-3"/>
    </source>
</evidence>
<dbReference type="Pfam" id="PF02805">
    <property type="entry name" value="Ada_Zn_binding"/>
    <property type="match status" value="1"/>
</dbReference>
<keyword evidence="6" id="KW-0227">DNA damage</keyword>
<evidence type="ECO:0000256" key="8">
    <source>
        <dbReference type="ARBA" id="ARBA00023159"/>
    </source>
</evidence>
<evidence type="ECO:0000256" key="3">
    <source>
        <dbReference type="ARBA" id="ARBA00011918"/>
    </source>
</evidence>
<evidence type="ECO:0000256" key="9">
    <source>
        <dbReference type="ARBA" id="ARBA00023163"/>
    </source>
</evidence>
<evidence type="ECO:0000256" key="2">
    <source>
        <dbReference type="ARBA" id="ARBA00008711"/>
    </source>
</evidence>
<dbReference type="SUPFAM" id="SSF57884">
    <property type="entry name" value="Ada DNA repair protein, N-terminal domain (N-Ada 10)"/>
    <property type="match status" value="1"/>
</dbReference>
<dbReference type="GO" id="GO:0032259">
    <property type="term" value="P:methylation"/>
    <property type="evidence" value="ECO:0007669"/>
    <property type="project" value="UniProtKB-KW"/>
</dbReference>
<dbReference type="GO" id="GO:0043565">
    <property type="term" value="F:sequence-specific DNA binding"/>
    <property type="evidence" value="ECO:0007669"/>
    <property type="project" value="InterPro"/>
</dbReference>
<dbReference type="Gene3D" id="1.10.10.10">
    <property type="entry name" value="Winged helix-like DNA-binding domain superfamily/Winged helix DNA-binding domain"/>
    <property type="match status" value="1"/>
</dbReference>
<evidence type="ECO:0000313" key="15">
    <source>
        <dbReference type="EMBL" id="MBK6975072.1"/>
    </source>
</evidence>
<dbReference type="SUPFAM" id="SSF46767">
    <property type="entry name" value="Methylated DNA-protein cysteine methyltransferase, C-terminal domain"/>
    <property type="match status" value="1"/>
</dbReference>
<accession>A0A9D7E723</accession>
<dbReference type="PROSITE" id="PS00374">
    <property type="entry name" value="MGMT"/>
    <property type="match status" value="1"/>
</dbReference>
<comment type="caution">
    <text evidence="15">The sequence shown here is derived from an EMBL/GenBank/DDBJ whole genome shotgun (WGS) entry which is preliminary data.</text>
</comment>
<dbReference type="SUPFAM" id="SSF46689">
    <property type="entry name" value="Homeodomain-like"/>
    <property type="match status" value="1"/>
</dbReference>
<evidence type="ECO:0000256" key="10">
    <source>
        <dbReference type="ARBA" id="ARBA00023204"/>
    </source>
</evidence>
<keyword evidence="8" id="KW-0010">Activator</keyword>
<feature type="active site" description="Nucleophile; methyl group acceptor from either O6-methylguanine or O4-methylthymine" evidence="12">
    <location>
        <position position="327"/>
    </location>
</feature>
<feature type="binding site" evidence="13">
    <location>
        <position position="74"/>
    </location>
    <ligand>
        <name>Zn(2+)</name>
        <dbReference type="ChEBI" id="CHEBI:29105"/>
    </ligand>
</feature>
<comment type="similarity">
    <text evidence="2">Belongs to the MGMT family.</text>
</comment>
<dbReference type="Proteomes" id="UP000807785">
    <property type="component" value="Unassembled WGS sequence"/>
</dbReference>
<keyword evidence="5" id="KW-0808">Transferase</keyword>
<proteinExistence type="inferred from homology"/>
<dbReference type="GO" id="GO:0006281">
    <property type="term" value="P:DNA repair"/>
    <property type="evidence" value="ECO:0007669"/>
    <property type="project" value="UniProtKB-KW"/>
</dbReference>
<sequence>MCSETQARAAASVSDPRWVAVVARDAGADGQFFYSVETTGVYCRPSCNSRLARPENVGFHASAADAERAGFRPCRRCKPDQPPQAGQHAALVAQLCRLIGDAEQIPSLAQLARYAGLSTFHLHRVFKAVTGLTPKAYAAAHRATRVRAELDRSGTVTEAIYGAGFNSNGRFYENAHQVLGMTPTRYRSGGANTAIRFAIGECSLGAILVAASERGVCAILMGDDPQALVRDLQDRFPRAELIGGDAAFEQVVAKVVGLVEAPGLGLDLPLDLRGTVFQHRVWQALRAIPAGATVSYGEIARRIGAPTAVRAVAGACAANALAVAIPCHRVVRNDGGLSGYRWGVERKRALLEREAKR</sequence>